<evidence type="ECO:0000256" key="1">
    <source>
        <dbReference type="SAM" id="MobiDB-lite"/>
    </source>
</evidence>
<name>A0ABR1ZAS7_9ROSI</name>
<evidence type="ECO:0000313" key="2">
    <source>
        <dbReference type="EMBL" id="KAK8477261.1"/>
    </source>
</evidence>
<sequence>MFLRSSVEILGFVVKRSLDRCIVVFCEVKSAGMAPDSPVVNVGGVTNGNNSSNETVFVSSSQTFVRPGQSHDNSQGQNHDNSFSTYASQKQQGSVGNNQRVQRSETPMQTYNHVFQPLHQQMNSFPHFGQAQNFSPSPQFSYYPVQVVAPSGNNSTTLFSPASQQVFSSVVPSSAVAGGYNNFAPLIGSVGVSTASISPQASTPSAPVSTSFSPQSSVAFVPSSSTSMSVIPGETTWVNTNIPLVTRNTSNMDNLVSDMFRVSNNQLSSQQRNDLIEAINSTENGSGRCVFDGDSSTQVNAPDSNRAAVCVQSDAELIGGLSSGDHEREVGLDVLLEFEDAIVPVVTCELNSGVDQREFHEHGDGLNRDCLEQGIGLDVLLESEDAILPVVTCELNSGVDQREFHEHGDGLNYLEQGVGLDVLPVETCELSNEAGQNVCSEESLRLSRVATVSENVSVRDSLARGDTEEPFADDDDVVSADKRTVNNHPMDQVFGERSCKGNVTVYRLSVCRLPMNIARLVMLYCWLVNE</sequence>
<protein>
    <submittedName>
        <fullName evidence="2">Uncharacterized protein</fullName>
    </submittedName>
</protein>
<feature type="non-terminal residue" evidence="2">
    <location>
        <position position="530"/>
    </location>
</feature>
<organism evidence="2 3">
    <name type="scientific">Hibiscus sabdariffa</name>
    <name type="common">roselle</name>
    <dbReference type="NCBI Taxonomy" id="183260"/>
    <lineage>
        <taxon>Eukaryota</taxon>
        <taxon>Viridiplantae</taxon>
        <taxon>Streptophyta</taxon>
        <taxon>Embryophyta</taxon>
        <taxon>Tracheophyta</taxon>
        <taxon>Spermatophyta</taxon>
        <taxon>Magnoliopsida</taxon>
        <taxon>eudicotyledons</taxon>
        <taxon>Gunneridae</taxon>
        <taxon>Pentapetalae</taxon>
        <taxon>rosids</taxon>
        <taxon>malvids</taxon>
        <taxon>Malvales</taxon>
        <taxon>Malvaceae</taxon>
        <taxon>Malvoideae</taxon>
        <taxon>Hibiscus</taxon>
    </lineage>
</organism>
<comment type="caution">
    <text evidence="2">The sequence shown here is derived from an EMBL/GenBank/DDBJ whole genome shotgun (WGS) entry which is preliminary data.</text>
</comment>
<gene>
    <name evidence="2" type="ORF">V6N11_047465</name>
</gene>
<accession>A0ABR1ZAS7</accession>
<dbReference type="Proteomes" id="UP001396334">
    <property type="component" value="Unassembled WGS sequence"/>
</dbReference>
<keyword evidence="3" id="KW-1185">Reference proteome</keyword>
<feature type="region of interest" description="Disordered" evidence="1">
    <location>
        <begin position="60"/>
        <end position="101"/>
    </location>
</feature>
<proteinExistence type="predicted"/>
<evidence type="ECO:0000313" key="3">
    <source>
        <dbReference type="Proteomes" id="UP001396334"/>
    </source>
</evidence>
<dbReference type="EMBL" id="JBBPBN010001864">
    <property type="protein sequence ID" value="KAK8477261.1"/>
    <property type="molecule type" value="Genomic_DNA"/>
</dbReference>
<reference evidence="2 3" key="1">
    <citation type="journal article" date="2024" name="G3 (Bethesda)">
        <title>Genome assembly of Hibiscus sabdariffa L. provides insights into metabolisms of medicinal natural products.</title>
        <authorList>
            <person name="Kim T."/>
        </authorList>
    </citation>
    <scope>NUCLEOTIDE SEQUENCE [LARGE SCALE GENOMIC DNA]</scope>
    <source>
        <strain evidence="2">TK-2024</strain>
        <tissue evidence="2">Old leaves</tissue>
    </source>
</reference>